<evidence type="ECO:0000313" key="2">
    <source>
        <dbReference type="Proteomes" id="UP000475325"/>
    </source>
</evidence>
<protein>
    <submittedName>
        <fullName evidence="1">Uncharacterized protein</fullName>
    </submittedName>
</protein>
<comment type="caution">
    <text evidence="1">The sequence shown here is derived from an EMBL/GenBank/DDBJ whole genome shotgun (WGS) entry which is preliminary data.</text>
</comment>
<dbReference type="Proteomes" id="UP000475325">
    <property type="component" value="Unassembled WGS sequence"/>
</dbReference>
<sequence length="81" mass="8944">METHDEPEKHLLRRFFALHDIPKLSFWGYAEPIVGRVGGVPNEKQHLALRAGSAKQPYQTGFSQGPGGMLARISIQCEGKG</sequence>
<dbReference type="AlphaFoldDB" id="A0A7C8J6E8"/>
<proteinExistence type="predicted"/>
<evidence type="ECO:0000313" key="1">
    <source>
        <dbReference type="EMBL" id="KAF3092136.1"/>
    </source>
</evidence>
<organism evidence="1 2">
    <name type="scientific">Orbilia oligospora</name>
    <name type="common">Nematode-trapping fungus</name>
    <name type="synonym">Arthrobotrys oligospora</name>
    <dbReference type="NCBI Taxonomy" id="2813651"/>
    <lineage>
        <taxon>Eukaryota</taxon>
        <taxon>Fungi</taxon>
        <taxon>Dikarya</taxon>
        <taxon>Ascomycota</taxon>
        <taxon>Pezizomycotina</taxon>
        <taxon>Orbiliomycetes</taxon>
        <taxon>Orbiliales</taxon>
        <taxon>Orbiliaceae</taxon>
        <taxon>Orbilia</taxon>
    </lineage>
</organism>
<reference evidence="1 2" key="1">
    <citation type="submission" date="2019-06" db="EMBL/GenBank/DDBJ databases">
        <authorList>
            <person name="Palmer J.M."/>
        </authorList>
    </citation>
    <scope>NUCLEOTIDE SEQUENCE [LARGE SCALE GENOMIC DNA]</scope>
    <source>
        <strain evidence="1 2">TWF102</strain>
    </source>
</reference>
<name>A0A7C8J6E8_ORBOL</name>
<gene>
    <name evidence="1" type="ORF">TWF102_008545</name>
</gene>
<accession>A0A7C8J6E8</accession>
<dbReference type="EMBL" id="WIQW01000053">
    <property type="protein sequence ID" value="KAF3092136.1"/>
    <property type="molecule type" value="Genomic_DNA"/>
</dbReference>